<sequence>MAGAEAWSDAHHLPTGRINGGRFNRSWTVRVVRPAYRHAPNGLGRTGHPLSSLGGDTDRVRGPVPDRQVPSRPTILATAKDGGEALNHPLVEQGLRTLTPYRSRGSQQRR</sequence>
<keyword evidence="3" id="KW-1185">Reference proteome</keyword>
<accession>A0ABP7TAU6</accession>
<name>A0ABP7TAU6_9ACTN</name>
<evidence type="ECO:0000313" key="2">
    <source>
        <dbReference type="EMBL" id="GAA4022824.1"/>
    </source>
</evidence>
<protein>
    <submittedName>
        <fullName evidence="2">Uncharacterized protein</fullName>
    </submittedName>
</protein>
<evidence type="ECO:0000256" key="1">
    <source>
        <dbReference type="SAM" id="MobiDB-lite"/>
    </source>
</evidence>
<evidence type="ECO:0000313" key="3">
    <source>
        <dbReference type="Proteomes" id="UP001500456"/>
    </source>
</evidence>
<gene>
    <name evidence="2" type="ORF">GCM10022232_79890</name>
</gene>
<proteinExistence type="predicted"/>
<dbReference type="Proteomes" id="UP001500456">
    <property type="component" value="Unassembled WGS sequence"/>
</dbReference>
<dbReference type="EMBL" id="BAAAZX010000033">
    <property type="protein sequence ID" value="GAA4022824.1"/>
    <property type="molecule type" value="Genomic_DNA"/>
</dbReference>
<feature type="region of interest" description="Disordered" evidence="1">
    <location>
        <begin position="38"/>
        <end position="110"/>
    </location>
</feature>
<organism evidence="2 3">
    <name type="scientific">Streptomyces plumbiresistens</name>
    <dbReference type="NCBI Taxonomy" id="511811"/>
    <lineage>
        <taxon>Bacteria</taxon>
        <taxon>Bacillati</taxon>
        <taxon>Actinomycetota</taxon>
        <taxon>Actinomycetes</taxon>
        <taxon>Kitasatosporales</taxon>
        <taxon>Streptomycetaceae</taxon>
        <taxon>Streptomyces</taxon>
    </lineage>
</organism>
<feature type="region of interest" description="Disordered" evidence="1">
    <location>
        <begin position="1"/>
        <end position="23"/>
    </location>
</feature>
<reference evidence="3" key="1">
    <citation type="journal article" date="2019" name="Int. J. Syst. Evol. Microbiol.">
        <title>The Global Catalogue of Microorganisms (GCM) 10K type strain sequencing project: providing services to taxonomists for standard genome sequencing and annotation.</title>
        <authorList>
            <consortium name="The Broad Institute Genomics Platform"/>
            <consortium name="The Broad Institute Genome Sequencing Center for Infectious Disease"/>
            <person name="Wu L."/>
            <person name="Ma J."/>
        </authorList>
    </citation>
    <scope>NUCLEOTIDE SEQUENCE [LARGE SCALE GENOMIC DNA]</scope>
    <source>
        <strain evidence="3">JCM 16924</strain>
    </source>
</reference>
<comment type="caution">
    <text evidence="2">The sequence shown here is derived from an EMBL/GenBank/DDBJ whole genome shotgun (WGS) entry which is preliminary data.</text>
</comment>